<dbReference type="PANTHER" id="PTHR14344:SF3">
    <property type="entry name" value="WD REPEAT-CONTAINING PROTEIN 6"/>
    <property type="match status" value="1"/>
</dbReference>
<dbReference type="SMART" id="SM00320">
    <property type="entry name" value="WD40"/>
    <property type="match status" value="8"/>
</dbReference>
<keyword evidence="2" id="KW-0963">Cytoplasm</keyword>
<feature type="repeat" description="WD" evidence="7">
    <location>
        <begin position="341"/>
        <end position="382"/>
    </location>
</feature>
<dbReference type="EMBL" id="AP019299">
    <property type="protein sequence ID" value="BBG98555.1"/>
    <property type="molecule type" value="Genomic_DNA"/>
</dbReference>
<dbReference type="InterPro" id="IPR051973">
    <property type="entry name" value="tRNA_Anticodon_Mtase-Reg"/>
</dbReference>
<evidence type="ECO:0000256" key="6">
    <source>
        <dbReference type="ARBA" id="ARBA00038255"/>
    </source>
</evidence>
<dbReference type="GO" id="GO:0030488">
    <property type="term" value="P:tRNA methylation"/>
    <property type="evidence" value="ECO:0007669"/>
    <property type="project" value="TreeGrafter"/>
</dbReference>
<dbReference type="InterPro" id="IPR001680">
    <property type="entry name" value="WD40_rpt"/>
</dbReference>
<dbReference type="PANTHER" id="PTHR14344">
    <property type="entry name" value="WD REPEAT PROTEIN"/>
    <property type="match status" value="1"/>
</dbReference>
<reference evidence="9" key="1">
    <citation type="journal article" date="2019" name="Science">
        <title>Mutation of a bHLH transcription factor allowed almond domestication.</title>
        <authorList>
            <person name="Sanchez-Perez R."/>
            <person name="Pavan S."/>
            <person name="Mazzeo R."/>
            <person name="Moldovan C."/>
            <person name="Aiese Cigliano R."/>
            <person name="Del Cueto J."/>
            <person name="Ricciardi F."/>
            <person name="Lotti C."/>
            <person name="Ricciardi L."/>
            <person name="Dicenta F."/>
            <person name="Lopez-Marques R.L."/>
            <person name="Lindberg Moller B."/>
        </authorList>
    </citation>
    <scope>NUCLEOTIDE SEQUENCE</scope>
</reference>
<evidence type="ECO:0000313" key="9">
    <source>
        <dbReference type="EMBL" id="BBG98555.1"/>
    </source>
</evidence>
<dbReference type="PROSITE" id="PS50082">
    <property type="entry name" value="WD_REPEATS_2"/>
    <property type="match status" value="1"/>
</dbReference>
<dbReference type="InterPro" id="IPR036322">
    <property type="entry name" value="WD40_repeat_dom_sf"/>
</dbReference>
<evidence type="ECO:0000256" key="3">
    <source>
        <dbReference type="ARBA" id="ARBA00022574"/>
    </source>
</evidence>
<dbReference type="GO" id="GO:0005737">
    <property type="term" value="C:cytoplasm"/>
    <property type="evidence" value="ECO:0007669"/>
    <property type="project" value="UniProtKB-SubCell"/>
</dbReference>
<evidence type="ECO:0000256" key="4">
    <source>
        <dbReference type="ARBA" id="ARBA00022694"/>
    </source>
</evidence>
<accession>A0A4Y1R357</accession>
<evidence type="ECO:0000256" key="1">
    <source>
        <dbReference type="ARBA" id="ARBA00004496"/>
    </source>
</evidence>
<evidence type="ECO:0000256" key="7">
    <source>
        <dbReference type="PROSITE-ProRule" id="PRU00221"/>
    </source>
</evidence>
<dbReference type="PROSITE" id="PS00678">
    <property type="entry name" value="WD_REPEATS_1"/>
    <property type="match status" value="1"/>
</dbReference>
<dbReference type="InterPro" id="IPR015943">
    <property type="entry name" value="WD40/YVTN_repeat-like_dom_sf"/>
</dbReference>
<comment type="similarity">
    <text evidence="6">Belongs to the WD repeat WDR6 family.</text>
</comment>
<dbReference type="InterPro" id="IPR019775">
    <property type="entry name" value="WD40_repeat_CS"/>
</dbReference>
<dbReference type="SUPFAM" id="SSF50978">
    <property type="entry name" value="WD40 repeat-like"/>
    <property type="match status" value="2"/>
</dbReference>
<feature type="region of interest" description="Disordered" evidence="8">
    <location>
        <begin position="1131"/>
        <end position="1165"/>
    </location>
</feature>
<keyword evidence="3 7" id="KW-0853">WD repeat</keyword>
<comment type="subcellular location">
    <subcellularLocation>
        <location evidence="1">Cytoplasm</location>
    </subcellularLocation>
</comment>
<keyword evidence="5" id="KW-0677">Repeat</keyword>
<feature type="compositionally biased region" description="Low complexity" evidence="8">
    <location>
        <begin position="1141"/>
        <end position="1150"/>
    </location>
</feature>
<dbReference type="Gene3D" id="2.130.10.10">
    <property type="entry name" value="YVTN repeat-like/Quinoprotein amine dehydrogenase"/>
    <property type="match status" value="2"/>
</dbReference>
<organism evidence="9">
    <name type="scientific">Prunus dulcis</name>
    <name type="common">Almond</name>
    <name type="synonym">Amygdalus dulcis</name>
    <dbReference type="NCBI Taxonomy" id="3755"/>
    <lineage>
        <taxon>Eukaryota</taxon>
        <taxon>Viridiplantae</taxon>
        <taxon>Streptophyta</taxon>
        <taxon>Embryophyta</taxon>
        <taxon>Tracheophyta</taxon>
        <taxon>Spermatophyta</taxon>
        <taxon>Magnoliopsida</taxon>
        <taxon>eudicotyledons</taxon>
        <taxon>Gunneridae</taxon>
        <taxon>Pentapetalae</taxon>
        <taxon>rosids</taxon>
        <taxon>fabids</taxon>
        <taxon>Rosales</taxon>
        <taxon>Rosaceae</taxon>
        <taxon>Amygdaloideae</taxon>
        <taxon>Amygdaleae</taxon>
        <taxon>Prunus</taxon>
    </lineage>
</organism>
<protein>
    <submittedName>
        <fullName evidence="9">Transducin family protein / WD-40 repeat family protein</fullName>
    </submittedName>
</protein>
<evidence type="ECO:0000256" key="8">
    <source>
        <dbReference type="SAM" id="MobiDB-lite"/>
    </source>
</evidence>
<dbReference type="PROSITE" id="PS50294">
    <property type="entry name" value="WD_REPEATS_REGION"/>
    <property type="match status" value="1"/>
</dbReference>
<sequence>MKETSSVRNNNKPNVNSSLNDFVLPIRESVVCAVTSASERLQRKRKTVPQTQWNWRTDDDLSRKKHAKYKVSISWVYLFPLTQIVWAKPSPLRLNPSNGSVSNSDNKEKVSSSAIPSNEAKPNHGSGEEERFLATAKRSIPRRNLSSMFSSPTFELFVPLSHRRYDFHSIILSVKIFSFKFVLTWILLNKTGSGSQIMVYDLEVGRMVRSFDVFQGIRVHGIVCCSSTDCAEGTLPSVVAFNIVVFGERRVKMFSMQVAMGQLVSVSLTLLQSLPKFANWVLDVSFLKGSVSGSNEEGDCLAIGCSDNSVQLWMSQLLLWFLKFNILPHGCQYEASHMCKLSGHEGSIFRIAWSFDGSKLVSVSDDRSARVWEVSSETKPSEKLGEPIGLVLFGHNARLIVTAGEDCTCRVWGLDGKHLQMIKEHTGRGIWRCLYDPKSSLLITAGFDSAIKVHQLHASLSWGLEGLAETKEIDRTIAYTTHIPTLSEHSGPMDSKSEYVRCLHFAREDTLYVSTNHGYLYHAKLLDNGEVEWTLLVRLSEEVPIVCMDLLSEPFELCCSVEDWVAVGDGKGNMTVIRVIRDACTPKLGFALTWSAGMERQLLGTHWCKSLGYGYIFSADPRGTLKLWRLSNHSAMSCNVSLVAEFTSSFGIRIMCLDASLDKEGVLQGTEVASNVKISPSNYFKGAHGISSVSSVSVGRLSSSQIEICSTGADGCICYLEYETDKKTLDFTGMKQVKELSLIQSVSTDNSSVSELSSCHCAAGFASVDFIIWNLMTETKVVRIPCGGWRRPHSYYLGDIPEIKNCFAYVKWVLDSERRYSPGICIFNSMGERCIPYALSLKDFNLEYLGSTASSLDLVGSQLGVKMELYMPGVENWSASKLLGEHVGGSAVRSICSVSKISIVPLTNIPDTNGQNAAMENIEAPVLLISVGAKRVLTSWLLRSRKVDKKEEQHNITGKSNKVLLQESCSMSFQWLSTDMPAKYSSAHKFPENKEKKAGLAANVSSAEADGRSMSLSSENGKMELKSGIKDKYEDDWRYLAVTAFLVKCAGSRFDVAILFPLSSPVLALQHVILPTCLPSEENVQIGSLYILISGATDGSIAFWDLTRSIQAFMQLVSVLDVEKFIDCQKRPRTGRGSQGGRQWRSLGSSMSKNRLGAGSATVKSGEETHHNLLDRVMDGTSEMLNDYESSRTASSQATDTASLDSEVNACDSSSDICEISPLYVFKNIHQSGVNSLHVSDVEGCQSPEIGFLYNLISGGDDQALSCLRFELSVSASDSEFENMTLDVRKSVTQLGNSKNFIHSSQDKNYWIRFLNHDIVPSAHSSAVKGVWTDGSWVFSTGLDQRVRCWRLEEEGKLIEHAYLIINVPEPEALDAKACGRNHYQIAVAGRGMQMLEFSEIQDVS</sequence>
<feature type="region of interest" description="Disordered" evidence="8">
    <location>
        <begin position="96"/>
        <end position="130"/>
    </location>
</feature>
<evidence type="ECO:0000256" key="5">
    <source>
        <dbReference type="ARBA" id="ARBA00022737"/>
    </source>
</evidence>
<keyword evidence="4" id="KW-0819">tRNA processing</keyword>
<name>A0A4Y1R357_PRUDU</name>
<evidence type="ECO:0000256" key="2">
    <source>
        <dbReference type="ARBA" id="ARBA00022490"/>
    </source>
</evidence>
<dbReference type="Pfam" id="PF00400">
    <property type="entry name" value="WD40"/>
    <property type="match status" value="4"/>
</dbReference>
<gene>
    <name evidence="9" type="ORF">Prudu_007987</name>
</gene>
<proteinExistence type="inferred from homology"/>